<feature type="signal peptide" evidence="1">
    <location>
        <begin position="1"/>
        <end position="21"/>
    </location>
</feature>
<gene>
    <name evidence="2" type="ORF">JYB88_07095</name>
</gene>
<keyword evidence="1" id="KW-0732">Signal</keyword>
<feature type="chain" id="PRO_5037225428" evidence="1">
    <location>
        <begin position="22"/>
        <end position="133"/>
    </location>
</feature>
<evidence type="ECO:0000256" key="1">
    <source>
        <dbReference type="SAM" id="SignalP"/>
    </source>
</evidence>
<accession>A0A974XW60</accession>
<dbReference type="KEGG" id="scyp:JYB88_07095"/>
<evidence type="ECO:0000313" key="2">
    <source>
        <dbReference type="EMBL" id="QSX31389.1"/>
    </source>
</evidence>
<reference evidence="2 3" key="1">
    <citation type="submission" date="2021-03" db="EMBL/GenBank/DDBJ databases">
        <title>Novel species identification of genus Shewanella.</title>
        <authorList>
            <person name="Liu G."/>
            <person name="Zhang Q."/>
        </authorList>
    </citation>
    <scope>NUCLEOTIDE SEQUENCE [LARGE SCALE GENOMIC DNA]</scope>
    <source>
        <strain evidence="2 3">FJAT-53726</strain>
    </source>
</reference>
<proteinExistence type="predicted"/>
<sequence length="133" mass="14326">MSPNKKALTLAVFFLSVGAHAGEAEQALANELVDCAAYYQISSEAISAMKDAPQMQVVGERLKQSATDTLSLAGKYADGSDLDAMLKEARERQVASLAGSSSLATLMAKYKDQCKDILANPEARLDYWVMSKM</sequence>
<name>A0A974XW60_9GAMM</name>
<protein>
    <submittedName>
        <fullName evidence="2">Uncharacterized protein</fullName>
    </submittedName>
</protein>
<dbReference type="RefSeq" id="WP_207325953.1">
    <property type="nucleotide sequence ID" value="NZ_CP071504.1"/>
</dbReference>
<organism evidence="2 3">
    <name type="scientific">Shewanella cyperi</name>
    <dbReference type="NCBI Taxonomy" id="2814292"/>
    <lineage>
        <taxon>Bacteria</taxon>
        <taxon>Pseudomonadati</taxon>
        <taxon>Pseudomonadota</taxon>
        <taxon>Gammaproteobacteria</taxon>
        <taxon>Alteromonadales</taxon>
        <taxon>Shewanellaceae</taxon>
        <taxon>Shewanella</taxon>
    </lineage>
</organism>
<evidence type="ECO:0000313" key="3">
    <source>
        <dbReference type="Proteomes" id="UP000663281"/>
    </source>
</evidence>
<dbReference type="EMBL" id="CP071504">
    <property type="protein sequence ID" value="QSX31389.1"/>
    <property type="molecule type" value="Genomic_DNA"/>
</dbReference>
<dbReference type="AlphaFoldDB" id="A0A974XW60"/>
<dbReference type="Proteomes" id="UP000663281">
    <property type="component" value="Chromosome"/>
</dbReference>
<keyword evidence="3" id="KW-1185">Reference proteome</keyword>